<proteinExistence type="predicted"/>
<sequence>MSEKPRELPSWMVKKDKVKEKKPPLLLLSRRKSKVARSVCYCMNEKELVEAVASYLTNGVCEDVAPRTDHKVVDKTEDRTVKLRGEKSASSSKTKAKSVTMDLEEESSDCSAAQESTYVSETDLDITEVETVPFTMNQQQSVPEGQRSGPAQGHTSVELDTENREDHSQRPAQVDEDDMRLVKEIFFT</sequence>
<evidence type="ECO:0000313" key="3">
    <source>
        <dbReference type="Proteomes" id="UP000693946"/>
    </source>
</evidence>
<keyword evidence="3" id="KW-1185">Reference proteome</keyword>
<dbReference type="Proteomes" id="UP000693946">
    <property type="component" value="Linkage Group LG10"/>
</dbReference>
<dbReference type="EMBL" id="JAGKHQ010000002">
    <property type="protein sequence ID" value="KAG7522906.1"/>
    <property type="molecule type" value="Genomic_DNA"/>
</dbReference>
<accession>A0AAV6T0Q0</accession>
<dbReference type="AlphaFoldDB" id="A0AAV6T0Q0"/>
<comment type="caution">
    <text evidence="2">The sequence shown here is derived from an EMBL/GenBank/DDBJ whole genome shotgun (WGS) entry which is preliminary data.</text>
</comment>
<reference evidence="2 3" key="1">
    <citation type="journal article" date="2021" name="Sci. Rep.">
        <title>Chromosome anchoring in Senegalese sole (Solea senegalensis) reveals sex-associated markers and genome rearrangements in flatfish.</title>
        <authorList>
            <person name="Guerrero-Cozar I."/>
            <person name="Gomez-Garrido J."/>
            <person name="Berbel C."/>
            <person name="Martinez-Blanch J.F."/>
            <person name="Alioto T."/>
            <person name="Claros M.G."/>
            <person name="Gagnaire P.A."/>
            <person name="Manchado M."/>
        </authorList>
    </citation>
    <scope>NUCLEOTIDE SEQUENCE [LARGE SCALE GENOMIC DNA]</scope>
    <source>
        <strain evidence="2">Sse05_10M</strain>
    </source>
</reference>
<evidence type="ECO:0000313" key="2">
    <source>
        <dbReference type="EMBL" id="KAG7522906.1"/>
    </source>
</evidence>
<name>A0AAV6T0Q0_SOLSE</name>
<feature type="region of interest" description="Disordered" evidence="1">
    <location>
        <begin position="82"/>
        <end position="119"/>
    </location>
</feature>
<feature type="region of interest" description="Disordered" evidence="1">
    <location>
        <begin position="135"/>
        <end position="181"/>
    </location>
</feature>
<protein>
    <submittedName>
        <fullName evidence="2">Uncharacterized protein</fullName>
    </submittedName>
</protein>
<gene>
    <name evidence="2" type="ORF">JOB18_033512</name>
</gene>
<evidence type="ECO:0000256" key="1">
    <source>
        <dbReference type="SAM" id="MobiDB-lite"/>
    </source>
</evidence>
<organism evidence="2 3">
    <name type="scientific">Solea senegalensis</name>
    <name type="common">Senegalese sole</name>
    <dbReference type="NCBI Taxonomy" id="28829"/>
    <lineage>
        <taxon>Eukaryota</taxon>
        <taxon>Metazoa</taxon>
        <taxon>Chordata</taxon>
        <taxon>Craniata</taxon>
        <taxon>Vertebrata</taxon>
        <taxon>Euteleostomi</taxon>
        <taxon>Actinopterygii</taxon>
        <taxon>Neopterygii</taxon>
        <taxon>Teleostei</taxon>
        <taxon>Neoteleostei</taxon>
        <taxon>Acanthomorphata</taxon>
        <taxon>Carangaria</taxon>
        <taxon>Pleuronectiformes</taxon>
        <taxon>Pleuronectoidei</taxon>
        <taxon>Soleidae</taxon>
        <taxon>Solea</taxon>
    </lineage>
</organism>
<feature type="compositionally biased region" description="Polar residues" evidence="1">
    <location>
        <begin position="109"/>
        <end position="119"/>
    </location>
</feature>